<dbReference type="EMBL" id="KT070867">
    <property type="protein sequence ID" value="AKQ08502.1"/>
    <property type="molecule type" value="Genomic_DNA"/>
</dbReference>
<reference evidence="1 2" key="1">
    <citation type="submission" date="2015-06" db="EMBL/GenBank/DDBJ databases">
        <title>Complete genome sequence of Bacillus cereus phage PBC2.</title>
        <authorList>
            <person name="Kong M."/>
            <person name="Ryu S."/>
        </authorList>
    </citation>
    <scope>NUCLEOTIDE SEQUENCE [LARGE SCALE GENOMIC DNA]</scope>
</reference>
<keyword evidence="2" id="KW-1185">Reference proteome</keyword>
<organism evidence="1 2">
    <name type="scientific">Bacillus phage PBC2</name>
    <dbReference type="NCBI Taxonomy" id="1675029"/>
    <lineage>
        <taxon>Viruses</taxon>
        <taxon>Duplodnaviria</taxon>
        <taxon>Heunggongvirae</taxon>
        <taxon>Uroviricota</taxon>
        <taxon>Caudoviricetes</taxon>
        <taxon>Andregratiavirinae</taxon>
        <taxon>Haetaevirus</taxon>
        <taxon>Haetaevirus PBC2</taxon>
    </lineage>
</organism>
<evidence type="ECO:0000313" key="1">
    <source>
        <dbReference type="EMBL" id="AKQ08502.1"/>
    </source>
</evidence>
<dbReference type="Proteomes" id="UP000223102">
    <property type="component" value="Segment"/>
</dbReference>
<protein>
    <submittedName>
        <fullName evidence="1">Uncharacterized protein</fullName>
    </submittedName>
</protein>
<accession>A0A218KC82</accession>
<sequence>MATLTNEKETKRFTFERKVTLGKCPCCDTNVFDNELYVEDNGSIYHYACYNEKNKEQEV</sequence>
<evidence type="ECO:0000313" key="2">
    <source>
        <dbReference type="Proteomes" id="UP000223102"/>
    </source>
</evidence>
<name>A0A218KC82_9CAUD</name>
<gene>
    <name evidence="1" type="ORF">PBC2_187</name>
</gene>
<proteinExistence type="predicted"/>